<dbReference type="Gene3D" id="1.10.10.60">
    <property type="entry name" value="Homeodomain-like"/>
    <property type="match status" value="2"/>
</dbReference>
<dbReference type="PANTHER" id="PTHR43280">
    <property type="entry name" value="ARAC-FAMILY TRANSCRIPTIONAL REGULATOR"/>
    <property type="match status" value="1"/>
</dbReference>
<dbReference type="OrthoDB" id="9816335at2"/>
<dbReference type="Pfam" id="PF07883">
    <property type="entry name" value="Cupin_2"/>
    <property type="match status" value="1"/>
</dbReference>
<dbReference type="InterPro" id="IPR009057">
    <property type="entry name" value="Homeodomain-like_sf"/>
</dbReference>
<dbReference type="Pfam" id="PF12833">
    <property type="entry name" value="HTH_18"/>
    <property type="match status" value="1"/>
</dbReference>
<organism evidence="5 6">
    <name type="scientific">Hungatella hathewayi</name>
    <dbReference type="NCBI Taxonomy" id="154046"/>
    <lineage>
        <taxon>Bacteria</taxon>
        <taxon>Bacillati</taxon>
        <taxon>Bacillota</taxon>
        <taxon>Clostridia</taxon>
        <taxon>Lachnospirales</taxon>
        <taxon>Lachnospiraceae</taxon>
        <taxon>Hungatella</taxon>
    </lineage>
</organism>
<dbReference type="AlphaFoldDB" id="A0A3E3DAT8"/>
<dbReference type="GO" id="GO:0043565">
    <property type="term" value="F:sequence-specific DNA binding"/>
    <property type="evidence" value="ECO:0007669"/>
    <property type="project" value="InterPro"/>
</dbReference>
<dbReference type="GO" id="GO:0003700">
    <property type="term" value="F:DNA-binding transcription factor activity"/>
    <property type="evidence" value="ECO:0007669"/>
    <property type="project" value="InterPro"/>
</dbReference>
<dbReference type="InterPro" id="IPR020449">
    <property type="entry name" value="Tscrpt_reg_AraC-type_HTH"/>
</dbReference>
<dbReference type="InterPro" id="IPR011051">
    <property type="entry name" value="RmlC_Cupin_sf"/>
</dbReference>
<name>A0A3E3DAT8_9FIRM</name>
<dbReference type="InterPro" id="IPR014710">
    <property type="entry name" value="RmlC-like_jellyroll"/>
</dbReference>
<proteinExistence type="predicted"/>
<dbReference type="Proteomes" id="UP000261023">
    <property type="component" value="Unassembled WGS sequence"/>
</dbReference>
<gene>
    <name evidence="5" type="ORF">DWX31_33000</name>
</gene>
<evidence type="ECO:0000313" key="6">
    <source>
        <dbReference type="Proteomes" id="UP000261023"/>
    </source>
</evidence>
<dbReference type="SMART" id="SM00342">
    <property type="entry name" value="HTH_ARAC"/>
    <property type="match status" value="1"/>
</dbReference>
<keyword evidence="3" id="KW-0804">Transcription</keyword>
<dbReference type="EMBL" id="QTJW01000054">
    <property type="protein sequence ID" value="RGD66364.1"/>
    <property type="molecule type" value="Genomic_DNA"/>
</dbReference>
<dbReference type="SUPFAM" id="SSF51182">
    <property type="entry name" value="RmlC-like cupins"/>
    <property type="match status" value="1"/>
</dbReference>
<comment type="caution">
    <text evidence="5">The sequence shown here is derived from an EMBL/GenBank/DDBJ whole genome shotgun (WGS) entry which is preliminary data.</text>
</comment>
<evidence type="ECO:0000313" key="5">
    <source>
        <dbReference type="EMBL" id="RGD66364.1"/>
    </source>
</evidence>
<keyword evidence="2" id="KW-0238">DNA-binding</keyword>
<dbReference type="Gene3D" id="2.60.120.10">
    <property type="entry name" value="Jelly Rolls"/>
    <property type="match status" value="1"/>
</dbReference>
<evidence type="ECO:0000256" key="1">
    <source>
        <dbReference type="ARBA" id="ARBA00023015"/>
    </source>
</evidence>
<dbReference type="InterPro" id="IPR018060">
    <property type="entry name" value="HTH_AraC"/>
</dbReference>
<dbReference type="PROSITE" id="PS00041">
    <property type="entry name" value="HTH_ARAC_FAMILY_1"/>
    <property type="match status" value="1"/>
</dbReference>
<dbReference type="PROSITE" id="PS01124">
    <property type="entry name" value="HTH_ARAC_FAMILY_2"/>
    <property type="match status" value="1"/>
</dbReference>
<dbReference type="InterPro" id="IPR013096">
    <property type="entry name" value="Cupin_2"/>
</dbReference>
<dbReference type="InterPro" id="IPR018062">
    <property type="entry name" value="HTH_AraC-typ_CS"/>
</dbReference>
<dbReference type="PANTHER" id="PTHR43280:SF28">
    <property type="entry name" value="HTH-TYPE TRANSCRIPTIONAL ACTIVATOR RHAS"/>
    <property type="match status" value="1"/>
</dbReference>
<dbReference type="SUPFAM" id="SSF46689">
    <property type="entry name" value="Homeodomain-like"/>
    <property type="match status" value="1"/>
</dbReference>
<accession>A0A3E3DAT8</accession>
<protein>
    <submittedName>
        <fullName evidence="5">AraC family transcriptional regulator</fullName>
    </submittedName>
</protein>
<sequence>MERWEKEGVHMKKNTAQLTDSAQIANNPVISSEKYLQQYGIQKSYLTYHNFGSKIVEYLEIGMPYMIMYESLDTKTGRTVSFEFTENSKNYLYSSIHELEKLGERPLHTHDFYELTVVLSGEIKICIENEVQTYHMGECCLCNRNIHHKEIMDTDFELILFMLKEDYIKKALEQDILYDENGCPYTRSSLFHMLFAKNKEISFYTAKEYIDFRINSSFHSEPFYAIINALINEFSEYRAGRRHLLMGYICRFINLLENEGIYQIQSHRAVLSKEEDLVYRISLLLEQRHGIINRQELEEALNYNGDYMNRVIKKHFGYTLSEYARNFRMQEAAKLLSHTSLSISEICSRLGYSNYGFFNRIFQRRYGMSPGAYRQSCGTGSD</sequence>
<reference evidence="5 6" key="1">
    <citation type="submission" date="2018-08" db="EMBL/GenBank/DDBJ databases">
        <title>A genome reference for cultivated species of the human gut microbiota.</title>
        <authorList>
            <person name="Zou Y."/>
            <person name="Xue W."/>
            <person name="Luo G."/>
        </authorList>
    </citation>
    <scope>NUCLEOTIDE SEQUENCE [LARGE SCALE GENOMIC DNA]</scope>
    <source>
        <strain evidence="5 6">AF19-13AC</strain>
    </source>
</reference>
<feature type="domain" description="HTH araC/xylS-type" evidence="4">
    <location>
        <begin position="275"/>
        <end position="376"/>
    </location>
</feature>
<keyword evidence="1" id="KW-0805">Transcription regulation</keyword>
<evidence type="ECO:0000259" key="4">
    <source>
        <dbReference type="PROSITE" id="PS01124"/>
    </source>
</evidence>
<evidence type="ECO:0000256" key="3">
    <source>
        <dbReference type="ARBA" id="ARBA00023163"/>
    </source>
</evidence>
<evidence type="ECO:0000256" key="2">
    <source>
        <dbReference type="ARBA" id="ARBA00023125"/>
    </source>
</evidence>
<dbReference type="PRINTS" id="PR00032">
    <property type="entry name" value="HTHARAC"/>
</dbReference>